<name>A0ABP5XRN4_9ACTN</name>
<evidence type="ECO:0008006" key="3">
    <source>
        <dbReference type="Google" id="ProtNLM"/>
    </source>
</evidence>
<comment type="caution">
    <text evidence="1">The sequence shown here is derived from an EMBL/GenBank/DDBJ whole genome shotgun (WGS) entry which is preliminary data.</text>
</comment>
<sequence>MYVEEKAERSTLSLRARLSRLRGKPIHPVPMAIPGYSVNGMWISTTMADFIIYEARTTRAHQEHIIAHELAHMLCGHQAVDNADNTVLRQLFPDIAPEVVRRVLQRTRYSDSNEQEAEMIASLLLARGRQQGSTAPSLQSPDSEVVSRLRAAIAMDQPQQVGAVR</sequence>
<evidence type="ECO:0000313" key="1">
    <source>
        <dbReference type="EMBL" id="GAA2463887.1"/>
    </source>
</evidence>
<organism evidence="1 2">
    <name type="scientific">Streptomyces graminearus</name>
    <dbReference type="NCBI Taxonomy" id="284030"/>
    <lineage>
        <taxon>Bacteria</taxon>
        <taxon>Bacillati</taxon>
        <taxon>Actinomycetota</taxon>
        <taxon>Actinomycetes</taxon>
        <taxon>Kitasatosporales</taxon>
        <taxon>Streptomycetaceae</taxon>
        <taxon>Streptomyces</taxon>
    </lineage>
</organism>
<dbReference type="Proteomes" id="UP001501721">
    <property type="component" value="Unassembled WGS sequence"/>
</dbReference>
<reference evidence="2" key="1">
    <citation type="journal article" date="2019" name="Int. J. Syst. Evol. Microbiol.">
        <title>The Global Catalogue of Microorganisms (GCM) 10K type strain sequencing project: providing services to taxonomists for standard genome sequencing and annotation.</title>
        <authorList>
            <consortium name="The Broad Institute Genomics Platform"/>
            <consortium name="The Broad Institute Genome Sequencing Center for Infectious Disease"/>
            <person name="Wu L."/>
            <person name="Ma J."/>
        </authorList>
    </citation>
    <scope>NUCLEOTIDE SEQUENCE [LARGE SCALE GENOMIC DNA]</scope>
    <source>
        <strain evidence="2">JCM 6923</strain>
    </source>
</reference>
<protein>
    <recommendedName>
        <fullName evidence="3">IrrE N-terminal-like domain-containing protein</fullName>
    </recommendedName>
</protein>
<gene>
    <name evidence="1" type="ORF">GCM10010422_00180</name>
</gene>
<dbReference type="RefSeq" id="WP_346074836.1">
    <property type="nucleotide sequence ID" value="NZ_BAAATL010000001.1"/>
</dbReference>
<accession>A0ABP5XRN4</accession>
<keyword evidence="2" id="KW-1185">Reference proteome</keyword>
<evidence type="ECO:0000313" key="2">
    <source>
        <dbReference type="Proteomes" id="UP001501721"/>
    </source>
</evidence>
<dbReference type="EMBL" id="BAAATL010000001">
    <property type="protein sequence ID" value="GAA2463887.1"/>
    <property type="molecule type" value="Genomic_DNA"/>
</dbReference>
<proteinExistence type="predicted"/>
<dbReference type="Gene3D" id="1.10.10.2910">
    <property type="match status" value="1"/>
</dbReference>
<dbReference type="CDD" id="cd14279">
    <property type="entry name" value="CUE"/>
    <property type="match status" value="1"/>
</dbReference>